<keyword evidence="7" id="KW-1185">Reference proteome</keyword>
<dbReference type="InterPro" id="IPR013783">
    <property type="entry name" value="Ig-like_fold"/>
</dbReference>
<comment type="caution">
    <text evidence="6">The sequence shown here is derived from an EMBL/GenBank/DDBJ whole genome shotgun (WGS) entry which is preliminary data.</text>
</comment>
<dbReference type="SUPFAM" id="SSF51445">
    <property type="entry name" value="(Trans)glycosidases"/>
    <property type="match status" value="1"/>
</dbReference>
<dbReference type="Proteomes" id="UP000317722">
    <property type="component" value="Unassembled WGS sequence"/>
</dbReference>
<feature type="domain" description="Fibronectin type III-like" evidence="5">
    <location>
        <begin position="754"/>
        <end position="821"/>
    </location>
</feature>
<dbReference type="RefSeq" id="WP_140739817.1">
    <property type="nucleotide sequence ID" value="NZ_RCZM01000003.1"/>
</dbReference>
<evidence type="ECO:0000256" key="2">
    <source>
        <dbReference type="ARBA" id="ARBA00022801"/>
    </source>
</evidence>
<dbReference type="Gene3D" id="3.40.50.1700">
    <property type="entry name" value="Glycoside hydrolase family 3 C-terminal domain"/>
    <property type="match status" value="1"/>
</dbReference>
<dbReference type="InterPro" id="IPR050288">
    <property type="entry name" value="Cellulose_deg_GH3"/>
</dbReference>
<dbReference type="GO" id="GO:0005975">
    <property type="term" value="P:carbohydrate metabolic process"/>
    <property type="evidence" value="ECO:0007669"/>
    <property type="project" value="InterPro"/>
</dbReference>
<dbReference type="GO" id="GO:0004553">
    <property type="term" value="F:hydrolase activity, hydrolyzing O-glycosyl compounds"/>
    <property type="evidence" value="ECO:0007669"/>
    <property type="project" value="InterPro"/>
</dbReference>
<dbReference type="Gene3D" id="2.60.120.260">
    <property type="entry name" value="Galactose-binding domain-like"/>
    <property type="match status" value="1"/>
</dbReference>
<evidence type="ECO:0000256" key="1">
    <source>
        <dbReference type="ARBA" id="ARBA00005336"/>
    </source>
</evidence>
<evidence type="ECO:0000256" key="3">
    <source>
        <dbReference type="ARBA" id="ARBA00023277"/>
    </source>
</evidence>
<evidence type="ECO:0000313" key="7">
    <source>
        <dbReference type="Proteomes" id="UP000317722"/>
    </source>
</evidence>
<dbReference type="SUPFAM" id="SSF52279">
    <property type="entry name" value="Beta-D-glucan exohydrolase, C-terminal domain"/>
    <property type="match status" value="1"/>
</dbReference>
<reference evidence="6 7" key="1">
    <citation type="journal article" date="2019" name="Environ. Microbiol.">
        <title>Species interactions and distinct microbial communities in high Arctic permafrost affected cryosols are associated with the CH4 and CO2 gas fluxes.</title>
        <authorList>
            <person name="Altshuler I."/>
            <person name="Hamel J."/>
            <person name="Turney S."/>
            <person name="Magnuson E."/>
            <person name="Levesque R."/>
            <person name="Greer C."/>
            <person name="Whyte L.G."/>
        </authorList>
    </citation>
    <scope>NUCLEOTIDE SEQUENCE [LARGE SCALE GENOMIC DNA]</scope>
    <source>
        <strain evidence="6 7">S9.3A</strain>
    </source>
</reference>
<dbReference type="Pfam" id="PF01915">
    <property type="entry name" value="Glyco_hydro_3_C"/>
    <property type="match status" value="1"/>
</dbReference>
<dbReference type="Pfam" id="PF00933">
    <property type="entry name" value="Glyco_hydro_3"/>
    <property type="match status" value="1"/>
</dbReference>
<protein>
    <submittedName>
        <fullName evidence="6">Glycoside hydrolase family 3 protein</fullName>
    </submittedName>
</protein>
<dbReference type="PANTHER" id="PTHR42715:SF10">
    <property type="entry name" value="BETA-GLUCOSIDASE"/>
    <property type="match status" value="1"/>
</dbReference>
<dbReference type="Gene3D" id="3.20.20.300">
    <property type="entry name" value="Glycoside hydrolase, family 3, N-terminal domain"/>
    <property type="match status" value="1"/>
</dbReference>
<dbReference type="InterPro" id="IPR026891">
    <property type="entry name" value="Fn3-like"/>
</dbReference>
<evidence type="ECO:0000256" key="4">
    <source>
        <dbReference type="RuleBase" id="RU361161"/>
    </source>
</evidence>
<dbReference type="PROSITE" id="PS00775">
    <property type="entry name" value="GLYCOSYL_HYDROL_F3"/>
    <property type="match status" value="1"/>
</dbReference>
<keyword evidence="4" id="KW-0326">Glycosidase</keyword>
<dbReference type="SMART" id="SM01217">
    <property type="entry name" value="Fn3_like"/>
    <property type="match status" value="1"/>
</dbReference>
<dbReference type="InterPro" id="IPR017853">
    <property type="entry name" value="GH"/>
</dbReference>
<dbReference type="InterPro" id="IPR001764">
    <property type="entry name" value="Glyco_hydro_3_N"/>
</dbReference>
<accession>A0A502CZ15</accession>
<name>A0A502CZ15_9MICO</name>
<dbReference type="PANTHER" id="PTHR42715">
    <property type="entry name" value="BETA-GLUCOSIDASE"/>
    <property type="match status" value="1"/>
</dbReference>
<gene>
    <name evidence="6" type="ORF">EAH86_09830</name>
</gene>
<organism evidence="6 7">
    <name type="scientific">Pedococcus bigeumensis</name>
    <dbReference type="NCBI Taxonomy" id="433644"/>
    <lineage>
        <taxon>Bacteria</taxon>
        <taxon>Bacillati</taxon>
        <taxon>Actinomycetota</taxon>
        <taxon>Actinomycetes</taxon>
        <taxon>Micrococcales</taxon>
        <taxon>Intrasporangiaceae</taxon>
        <taxon>Pedococcus</taxon>
    </lineage>
</organism>
<dbReference type="OrthoDB" id="3187421at2"/>
<dbReference type="Gene3D" id="2.60.40.10">
    <property type="entry name" value="Immunoglobulins"/>
    <property type="match status" value="1"/>
</dbReference>
<evidence type="ECO:0000313" key="6">
    <source>
        <dbReference type="EMBL" id="TPG17066.1"/>
    </source>
</evidence>
<keyword evidence="3" id="KW-0119">Carbohydrate metabolism</keyword>
<proteinExistence type="inferred from homology"/>
<evidence type="ECO:0000259" key="5">
    <source>
        <dbReference type="SMART" id="SM01217"/>
    </source>
</evidence>
<dbReference type="InterPro" id="IPR036962">
    <property type="entry name" value="Glyco_hydro_3_N_sf"/>
</dbReference>
<dbReference type="AlphaFoldDB" id="A0A502CZ15"/>
<dbReference type="Pfam" id="PF14310">
    <property type="entry name" value="Fn3-like"/>
    <property type="match status" value="1"/>
</dbReference>
<dbReference type="PRINTS" id="PR00133">
    <property type="entry name" value="GLHYDRLASE3"/>
</dbReference>
<keyword evidence="2 4" id="KW-0378">Hydrolase</keyword>
<comment type="similarity">
    <text evidence="1 4">Belongs to the glycosyl hydrolase 3 family.</text>
</comment>
<dbReference type="InterPro" id="IPR002772">
    <property type="entry name" value="Glyco_hydro_3_C"/>
</dbReference>
<dbReference type="EMBL" id="RCZM01000003">
    <property type="protein sequence ID" value="TPG17066.1"/>
    <property type="molecule type" value="Genomic_DNA"/>
</dbReference>
<dbReference type="InterPro" id="IPR019800">
    <property type="entry name" value="Glyco_hydro_3_AS"/>
</dbReference>
<sequence length="831" mass="86256">MTTDHQALVATLDLATKVRLLTGATSFTLHGEDSIGLAPMAFSDGPTGVRGLKFTGGEAVALFPNATLLASAWSEDTAREVGEMLAEEAERQQIHVVLGPTINLHRSPLGGRLFEAYSEDPLLTGRLAAAYVQGLQGKGIGACLKHLVANESETLRNYMNSVVSEEALREVYLLPFEIAVDDAQPWSIMAAYNDINGAAATEHDHVNNEVVKGEWGWDGLLMSDWFATKTSAPAALGGLDLVMPGPDGPWGEALVADVESGAVPESVIDEHVCRLLLLAERVGALGGPDAHRSWPSDSVAPDAPSRQAQLRRLATDGMVVLRNEGDVLPLTGAGTVALIGRHAVETVCMGGGSAQVNPPYQVSIAEGLGAAIGDRLTVVDGVEVRERPLPASRSAIRDPETGTPGMRVEHLDADGQVMLSEHVDSADVTTGWDHALPRPTEQLRLRAELVDGGHVRLGGLGTGRWQVSLDGVDLGSADLASSGADPGEGMFKPPHWTADVDAAPGSLVEAVLTILRSDPRPGPDGKLSTLSHVLASGMGVKSLVAGPVPPPSADVIAGAVEAARGAEVAVVVVGLTPEQETEGTDKTTLALPGEQDAMVAAVAAVAGRTVVVVNAATPVLMPWADEVEAILVVGLPGQEGGHAVADALLGAREPAGRLVTSWPAADGAAPAWEVEPTDLQLDYTDGTFVGYRGFHAGRADAPAYWLGAGNGYGSWEYESAELVAASAEAGGAGADSAPTVAVTVRNSSDRDSRELVQVYFQPTESDQPVRLVGWATVAVAAGASASVDVTAEGRLWRRWDTEAGGWGTPLSGGELLIARGLGDIRATLPLA</sequence>
<dbReference type="InterPro" id="IPR036881">
    <property type="entry name" value="Glyco_hydro_3_C_sf"/>
</dbReference>